<protein>
    <recommendedName>
        <fullName evidence="5">Cohesin domain-containing protein</fullName>
    </recommendedName>
</protein>
<organism evidence="3 4">
    <name type="scientific">[Clostridium] leptum</name>
    <dbReference type="NCBI Taxonomy" id="1535"/>
    <lineage>
        <taxon>Bacteria</taxon>
        <taxon>Bacillati</taxon>
        <taxon>Bacillota</taxon>
        <taxon>Clostridia</taxon>
        <taxon>Eubacteriales</taxon>
        <taxon>Oscillospiraceae</taxon>
        <taxon>Oscillospiraceae incertae sedis</taxon>
    </lineage>
</organism>
<dbReference type="Proteomes" id="UP000284751">
    <property type="component" value="Unassembled WGS sequence"/>
</dbReference>
<comment type="caution">
    <text evidence="3">The sequence shown here is derived from an EMBL/GenBank/DDBJ whole genome shotgun (WGS) entry which is preliminary data.</text>
</comment>
<evidence type="ECO:0000256" key="1">
    <source>
        <dbReference type="SAM" id="MobiDB-lite"/>
    </source>
</evidence>
<dbReference type="Gene3D" id="2.60.40.680">
    <property type="match status" value="1"/>
</dbReference>
<evidence type="ECO:0000256" key="2">
    <source>
        <dbReference type="SAM" id="Phobius"/>
    </source>
</evidence>
<dbReference type="AlphaFoldDB" id="A0A412AYK7"/>
<evidence type="ECO:0000313" key="3">
    <source>
        <dbReference type="EMBL" id="RGQ42399.1"/>
    </source>
</evidence>
<proteinExistence type="predicted"/>
<feature type="region of interest" description="Disordered" evidence="1">
    <location>
        <begin position="172"/>
        <end position="206"/>
    </location>
</feature>
<keyword evidence="2" id="KW-1133">Transmembrane helix</keyword>
<feature type="transmembrane region" description="Helical" evidence="2">
    <location>
        <begin position="225"/>
        <end position="247"/>
    </location>
</feature>
<accession>A0A412AYK7</accession>
<keyword evidence="2" id="KW-0472">Membrane</keyword>
<reference evidence="3 4" key="1">
    <citation type="submission" date="2018-08" db="EMBL/GenBank/DDBJ databases">
        <title>A genome reference for cultivated species of the human gut microbiota.</title>
        <authorList>
            <person name="Zou Y."/>
            <person name="Xue W."/>
            <person name="Luo G."/>
        </authorList>
    </citation>
    <scope>NUCLEOTIDE SEQUENCE [LARGE SCALE GENOMIC DNA]</scope>
    <source>
        <strain evidence="3 4">AF28-26</strain>
    </source>
</reference>
<evidence type="ECO:0000313" key="4">
    <source>
        <dbReference type="Proteomes" id="UP000284751"/>
    </source>
</evidence>
<name>A0A412AYK7_9FIRM</name>
<dbReference type="EMBL" id="QRTC01000012">
    <property type="protein sequence ID" value="RGQ42399.1"/>
    <property type="molecule type" value="Genomic_DNA"/>
</dbReference>
<feature type="compositionally biased region" description="Polar residues" evidence="1">
    <location>
        <begin position="172"/>
        <end position="192"/>
    </location>
</feature>
<gene>
    <name evidence="3" type="ORF">DWY99_04750</name>
</gene>
<sequence>MKRTGNSGKGGKTVLTFFLCLIFFAGGAGALEIQPGELSLSAAESGQSSGKLFETRLRFAPDGTQILDSYRIEISYDPKTLEFSSSKILSDRFNGSFEMIEDDGLLSVIYLAEESDVMREETDMALLRFRTREPDFSGTAALALTNKLTGETESWSLEFASGAVAGEAVKTTASKASGRTGSSKAGSSRSGTKSAKASEEKGASSSVLMVAGSHRESNVTSGLPAALQTALLAALVVILSALVAVVVKNRKKPQNSSGKGPGNGEKTL</sequence>
<keyword evidence="2" id="KW-0812">Transmembrane</keyword>
<evidence type="ECO:0008006" key="5">
    <source>
        <dbReference type="Google" id="ProtNLM"/>
    </source>
</evidence>